<keyword evidence="2" id="KW-1185">Reference proteome</keyword>
<feature type="non-terminal residue" evidence="1">
    <location>
        <position position="1"/>
    </location>
</feature>
<protein>
    <submittedName>
        <fullName evidence="1">Uncharacterized protein</fullName>
    </submittedName>
</protein>
<dbReference type="Gramene" id="TVU46418">
    <property type="protein sequence ID" value="TVU46418"/>
    <property type="gene ID" value="EJB05_05953"/>
</dbReference>
<dbReference type="AlphaFoldDB" id="A0A5J9WDZ2"/>
<accession>A0A5J9WDZ2</accession>
<sequence>MPHLVVATLCSSMIDISGSDRPLARDYFPDRRTLGAWPFFSTRENRRAVDDYLLVGEVAHGGQGRERFGGRGRGCDGSVGWWDAGTQTAGTPR</sequence>
<feature type="non-terminal residue" evidence="1">
    <location>
        <position position="93"/>
    </location>
</feature>
<comment type="caution">
    <text evidence="1">The sequence shown here is derived from an EMBL/GenBank/DDBJ whole genome shotgun (WGS) entry which is preliminary data.</text>
</comment>
<reference evidence="1 2" key="1">
    <citation type="journal article" date="2019" name="Sci. Rep.">
        <title>A high-quality genome of Eragrostis curvula grass provides insights into Poaceae evolution and supports new strategies to enhance forage quality.</title>
        <authorList>
            <person name="Carballo J."/>
            <person name="Santos B.A.C.M."/>
            <person name="Zappacosta D."/>
            <person name="Garbus I."/>
            <person name="Selva J.P."/>
            <person name="Gallo C.A."/>
            <person name="Diaz A."/>
            <person name="Albertini E."/>
            <person name="Caccamo M."/>
            <person name="Echenique V."/>
        </authorList>
    </citation>
    <scope>NUCLEOTIDE SEQUENCE [LARGE SCALE GENOMIC DNA]</scope>
    <source>
        <strain evidence="2">cv. Victoria</strain>
        <tissue evidence="1">Leaf</tissue>
    </source>
</reference>
<name>A0A5J9WDZ2_9POAL</name>
<dbReference type="EMBL" id="RWGY01000004">
    <property type="protein sequence ID" value="TVU46418.1"/>
    <property type="molecule type" value="Genomic_DNA"/>
</dbReference>
<gene>
    <name evidence="1" type="ORF">EJB05_05953</name>
</gene>
<evidence type="ECO:0000313" key="2">
    <source>
        <dbReference type="Proteomes" id="UP000324897"/>
    </source>
</evidence>
<organism evidence="1 2">
    <name type="scientific">Eragrostis curvula</name>
    <name type="common">weeping love grass</name>
    <dbReference type="NCBI Taxonomy" id="38414"/>
    <lineage>
        <taxon>Eukaryota</taxon>
        <taxon>Viridiplantae</taxon>
        <taxon>Streptophyta</taxon>
        <taxon>Embryophyta</taxon>
        <taxon>Tracheophyta</taxon>
        <taxon>Spermatophyta</taxon>
        <taxon>Magnoliopsida</taxon>
        <taxon>Liliopsida</taxon>
        <taxon>Poales</taxon>
        <taxon>Poaceae</taxon>
        <taxon>PACMAD clade</taxon>
        <taxon>Chloridoideae</taxon>
        <taxon>Eragrostideae</taxon>
        <taxon>Eragrostidinae</taxon>
        <taxon>Eragrostis</taxon>
    </lineage>
</organism>
<proteinExistence type="predicted"/>
<evidence type="ECO:0000313" key="1">
    <source>
        <dbReference type="EMBL" id="TVU46418.1"/>
    </source>
</evidence>
<dbReference type="Proteomes" id="UP000324897">
    <property type="component" value="Chromosome 5"/>
</dbReference>